<proteinExistence type="predicted"/>
<feature type="transmembrane region" description="Helical" evidence="1">
    <location>
        <begin position="39"/>
        <end position="63"/>
    </location>
</feature>
<dbReference type="AlphaFoldDB" id="A0A1M5CGV1"/>
<evidence type="ECO:0000313" key="3">
    <source>
        <dbReference type="Proteomes" id="UP000184480"/>
    </source>
</evidence>
<keyword evidence="1" id="KW-0812">Transmembrane</keyword>
<gene>
    <name evidence="2" type="ORF">SAMN05444362_107167</name>
</gene>
<evidence type="ECO:0000313" key="2">
    <source>
        <dbReference type="EMBL" id="SHF53993.1"/>
    </source>
</evidence>
<dbReference type="Proteomes" id="UP000184480">
    <property type="component" value="Unassembled WGS sequence"/>
</dbReference>
<evidence type="ECO:0000256" key="1">
    <source>
        <dbReference type="SAM" id="Phobius"/>
    </source>
</evidence>
<keyword evidence="1" id="KW-0472">Membrane</keyword>
<keyword evidence="3" id="KW-1185">Reference proteome</keyword>
<accession>A0A1M5CGV1</accession>
<protein>
    <submittedName>
        <fullName evidence="2">Uncharacterized protein</fullName>
    </submittedName>
</protein>
<sequence>MHIKKIKPSSFFQFDILLNYLLQIVGKNVTASVGLIRLWILWFSVSAILLCMPFAILLVATSLKTDHMNYKKGIVEEAEDISLSGFSRNGHLNMTTYNNFKLKDDPIIYGIKTQYNNISIDQLLFNYIYENKRSPFEIKTGDTIEFYVPNEIVTYQLDSNNYRIYPERYLLSKLKLTKNNPNLKIIKTYGQTINNERITSIQKYRLTENAGYYVLFLTKVLLIISSISLMLLLIMTTRYIYLRSKVSK</sequence>
<dbReference type="RefSeq" id="WP_062183903.1">
    <property type="nucleotide sequence ID" value="NZ_BBXL01000023.1"/>
</dbReference>
<dbReference type="EMBL" id="FQUC01000007">
    <property type="protein sequence ID" value="SHF53993.1"/>
    <property type="molecule type" value="Genomic_DNA"/>
</dbReference>
<name>A0A1M5CGV1_9BACT</name>
<organism evidence="2 3">
    <name type="scientific">Dysgonomonas macrotermitis</name>
    <dbReference type="NCBI Taxonomy" id="1346286"/>
    <lineage>
        <taxon>Bacteria</taxon>
        <taxon>Pseudomonadati</taxon>
        <taxon>Bacteroidota</taxon>
        <taxon>Bacteroidia</taxon>
        <taxon>Bacteroidales</taxon>
        <taxon>Dysgonomonadaceae</taxon>
        <taxon>Dysgonomonas</taxon>
    </lineage>
</organism>
<feature type="transmembrane region" description="Helical" evidence="1">
    <location>
        <begin position="212"/>
        <end position="241"/>
    </location>
</feature>
<keyword evidence="1" id="KW-1133">Transmembrane helix</keyword>
<reference evidence="3" key="1">
    <citation type="submission" date="2016-11" db="EMBL/GenBank/DDBJ databases">
        <authorList>
            <person name="Varghese N."/>
            <person name="Submissions S."/>
        </authorList>
    </citation>
    <scope>NUCLEOTIDE SEQUENCE [LARGE SCALE GENOMIC DNA]</scope>
    <source>
        <strain evidence="3">DSM 27370</strain>
    </source>
</reference>